<gene>
    <name evidence="1" type="ORF">UFOPK3931_02740</name>
</gene>
<name>A0A6J7PXZ3_9ZZZZ</name>
<dbReference type="EMBL" id="CAFBOL010000104">
    <property type="protein sequence ID" value="CAB5009711.1"/>
    <property type="molecule type" value="Genomic_DNA"/>
</dbReference>
<organism evidence="1">
    <name type="scientific">freshwater metagenome</name>
    <dbReference type="NCBI Taxonomy" id="449393"/>
    <lineage>
        <taxon>unclassified sequences</taxon>
        <taxon>metagenomes</taxon>
        <taxon>ecological metagenomes</taxon>
    </lineage>
</organism>
<proteinExistence type="predicted"/>
<accession>A0A6J7PXZ3</accession>
<dbReference type="AlphaFoldDB" id="A0A6J7PXZ3"/>
<reference evidence="1" key="1">
    <citation type="submission" date="2020-05" db="EMBL/GenBank/DDBJ databases">
        <authorList>
            <person name="Chiriac C."/>
            <person name="Salcher M."/>
            <person name="Ghai R."/>
            <person name="Kavagutti S V."/>
        </authorList>
    </citation>
    <scope>NUCLEOTIDE SEQUENCE</scope>
</reference>
<protein>
    <submittedName>
        <fullName evidence="1">Unannotated protein</fullName>
    </submittedName>
</protein>
<evidence type="ECO:0000313" key="1">
    <source>
        <dbReference type="EMBL" id="CAB5009711.1"/>
    </source>
</evidence>
<sequence length="179" mass="19690">MQQRGHLIGQRSLRSPLFRFCSVFGKQTLQFVERLQREHPQVRTDHLVVALHPELAELVRGGALWVEPHRSPSGLAELAAVALEHQRMGDCERLLAKAPSDQLRSGNDIAPLVAGSGLELHPVGFVQMPEIVGLEQHVAELGVRDAVLALDPAAHGVLGGHLVHREVFANVAQELEHRH</sequence>